<evidence type="ECO:0000313" key="1">
    <source>
        <dbReference type="EMBL" id="CAI6345400.1"/>
    </source>
</evidence>
<sequence length="78" mass="9308">MLADDLPDDIVPLLEWFEEYYIGRKNRRKVGRRSPQFPPEIWNLYQRVLTIQNRTNNHAEAANIRLNIQMGVTNPTIW</sequence>
<dbReference type="EMBL" id="CARXXK010000001">
    <property type="protein sequence ID" value="CAI6345400.1"/>
    <property type="molecule type" value="Genomic_DNA"/>
</dbReference>
<gene>
    <name evidence="1" type="ORF">MEUPH1_LOCUS2421</name>
</gene>
<evidence type="ECO:0008006" key="3">
    <source>
        <dbReference type="Google" id="ProtNLM"/>
    </source>
</evidence>
<organism evidence="1 2">
    <name type="scientific">Macrosiphum euphorbiae</name>
    <name type="common">potato aphid</name>
    <dbReference type="NCBI Taxonomy" id="13131"/>
    <lineage>
        <taxon>Eukaryota</taxon>
        <taxon>Metazoa</taxon>
        <taxon>Ecdysozoa</taxon>
        <taxon>Arthropoda</taxon>
        <taxon>Hexapoda</taxon>
        <taxon>Insecta</taxon>
        <taxon>Pterygota</taxon>
        <taxon>Neoptera</taxon>
        <taxon>Paraneoptera</taxon>
        <taxon>Hemiptera</taxon>
        <taxon>Sternorrhyncha</taxon>
        <taxon>Aphidomorpha</taxon>
        <taxon>Aphidoidea</taxon>
        <taxon>Aphididae</taxon>
        <taxon>Macrosiphini</taxon>
        <taxon>Macrosiphum</taxon>
    </lineage>
</organism>
<dbReference type="AlphaFoldDB" id="A0AAV0VP76"/>
<proteinExistence type="predicted"/>
<accession>A0AAV0VP76</accession>
<keyword evidence="2" id="KW-1185">Reference proteome</keyword>
<name>A0AAV0VP76_9HEMI</name>
<reference evidence="1 2" key="1">
    <citation type="submission" date="2023-01" db="EMBL/GenBank/DDBJ databases">
        <authorList>
            <person name="Whitehead M."/>
        </authorList>
    </citation>
    <scope>NUCLEOTIDE SEQUENCE [LARGE SCALE GENOMIC DNA]</scope>
</reference>
<protein>
    <recommendedName>
        <fullName evidence="3">Transposase</fullName>
    </recommendedName>
</protein>
<comment type="caution">
    <text evidence="1">The sequence shown here is derived from an EMBL/GenBank/DDBJ whole genome shotgun (WGS) entry which is preliminary data.</text>
</comment>
<evidence type="ECO:0000313" key="2">
    <source>
        <dbReference type="Proteomes" id="UP001160148"/>
    </source>
</evidence>
<dbReference type="Proteomes" id="UP001160148">
    <property type="component" value="Unassembled WGS sequence"/>
</dbReference>